<dbReference type="AlphaFoldDB" id="A0A852UR67"/>
<evidence type="ECO:0000313" key="2">
    <source>
        <dbReference type="Proteomes" id="UP000576393"/>
    </source>
</evidence>
<reference evidence="1 2" key="1">
    <citation type="submission" date="2020-07" db="EMBL/GenBank/DDBJ databases">
        <title>Sequencing the genomes of 1000 actinobacteria strains.</title>
        <authorList>
            <person name="Klenk H.-P."/>
        </authorList>
    </citation>
    <scope>NUCLEOTIDE SEQUENCE [LARGE SCALE GENOMIC DNA]</scope>
    <source>
        <strain evidence="1 2">DSM 45763</strain>
    </source>
</reference>
<dbReference type="Gene3D" id="3.40.50.1820">
    <property type="entry name" value="alpha/beta hydrolase"/>
    <property type="match status" value="1"/>
</dbReference>
<dbReference type="Proteomes" id="UP000576393">
    <property type="component" value="Unassembled WGS sequence"/>
</dbReference>
<accession>A0A852UR67</accession>
<sequence>MDERLWEFLRRKQDHDPIPDAARLRCPHLAIFGGADELVPSPRASACSALRRAARTVTPGRD</sequence>
<name>A0A852UR67_9ACTN</name>
<evidence type="ECO:0000313" key="1">
    <source>
        <dbReference type="EMBL" id="NYF37886.1"/>
    </source>
</evidence>
<organism evidence="1 2">
    <name type="scientific">Streptosporangium sandarakinum</name>
    <dbReference type="NCBI Taxonomy" id="1260955"/>
    <lineage>
        <taxon>Bacteria</taxon>
        <taxon>Bacillati</taxon>
        <taxon>Actinomycetota</taxon>
        <taxon>Actinomycetes</taxon>
        <taxon>Streptosporangiales</taxon>
        <taxon>Streptosporangiaceae</taxon>
        <taxon>Streptosporangium</taxon>
    </lineage>
</organism>
<dbReference type="RefSeq" id="WP_179817732.1">
    <property type="nucleotide sequence ID" value="NZ_JACCCO010000001.1"/>
</dbReference>
<comment type="caution">
    <text evidence="1">The sequence shown here is derived from an EMBL/GenBank/DDBJ whole genome shotgun (WGS) entry which is preliminary data.</text>
</comment>
<keyword evidence="2" id="KW-1185">Reference proteome</keyword>
<dbReference type="EMBL" id="JACCCO010000001">
    <property type="protein sequence ID" value="NYF37886.1"/>
    <property type="molecule type" value="Genomic_DNA"/>
</dbReference>
<gene>
    <name evidence="1" type="ORF">HDA43_000045</name>
</gene>
<protein>
    <submittedName>
        <fullName evidence="1">Pimeloyl-ACP methyl ester carboxylesterase</fullName>
    </submittedName>
</protein>
<dbReference type="SUPFAM" id="SSF53474">
    <property type="entry name" value="alpha/beta-Hydrolases"/>
    <property type="match status" value="1"/>
</dbReference>
<dbReference type="InterPro" id="IPR029058">
    <property type="entry name" value="AB_hydrolase_fold"/>
</dbReference>
<proteinExistence type="predicted"/>